<dbReference type="InterPro" id="IPR036691">
    <property type="entry name" value="Endo/exonu/phosph_ase_sf"/>
</dbReference>
<protein>
    <submittedName>
        <fullName evidence="2">Uncharacterized protein</fullName>
    </submittedName>
</protein>
<proteinExistence type="predicted"/>
<evidence type="ECO:0000313" key="2">
    <source>
        <dbReference type="EMBL" id="KAK4810596.1"/>
    </source>
</evidence>
<dbReference type="AlphaFoldDB" id="A0AAN7MSN1"/>
<dbReference type="Gene3D" id="3.60.10.10">
    <property type="entry name" value="Endonuclease/exonuclease/phosphatase"/>
    <property type="match status" value="1"/>
</dbReference>
<reference evidence="2 3" key="1">
    <citation type="journal article" date="2023" name="J. Hered.">
        <title>Chromosome-level genome of the wood stork (Mycteria americana) provides insight into avian chromosome evolution.</title>
        <authorList>
            <person name="Flamio R. Jr."/>
            <person name="Ramstad K.M."/>
        </authorList>
    </citation>
    <scope>NUCLEOTIDE SEQUENCE [LARGE SCALE GENOMIC DNA]</scope>
    <source>
        <strain evidence="2">JAX WOST 10</strain>
    </source>
</reference>
<name>A0AAN7MSN1_MYCAM</name>
<keyword evidence="3" id="KW-1185">Reference proteome</keyword>
<sequence length="364" mass="40407">MIALPKTASNHHIAHKSFSVGEQEVQRGTFPRWLTHQLCQEVIICHTLQEPPRLFPLCCIVFPADIRQDTVGFLGCERTLPAHAQLFVHQYPQVLLGRAALDSFIPQPVLIPGVALTQDPALGLVEPHEVHTGPLLQLVQVPLDDIPSFWRVNCTTQLGVICKFAEGSKEGARPGQVDLYANWRNETPTNQGLSMNCIKGFKLDVKGEGEHIRLACDKPQEDTQWLEGRGASMGPQPVAQGRAGDTAPQSESCGDELGAPEVVGANKETSVEHLKGNKGCSTRKVTWPTAQMKCLYMNARSMGNKQEELEATVLLESYDLVAITETWWDESHDWSVAIDGYRLFRRDRQGRRGGGVALYIKKWI</sequence>
<feature type="region of interest" description="Disordered" evidence="1">
    <location>
        <begin position="226"/>
        <end position="254"/>
    </location>
</feature>
<dbReference type="SUPFAM" id="SSF56219">
    <property type="entry name" value="DNase I-like"/>
    <property type="match status" value="1"/>
</dbReference>
<dbReference type="EMBL" id="JAUNZN010000018">
    <property type="protein sequence ID" value="KAK4810596.1"/>
    <property type="molecule type" value="Genomic_DNA"/>
</dbReference>
<organism evidence="2 3">
    <name type="scientific">Mycteria americana</name>
    <name type="common">Wood stork</name>
    <dbReference type="NCBI Taxonomy" id="33587"/>
    <lineage>
        <taxon>Eukaryota</taxon>
        <taxon>Metazoa</taxon>
        <taxon>Chordata</taxon>
        <taxon>Craniata</taxon>
        <taxon>Vertebrata</taxon>
        <taxon>Euteleostomi</taxon>
        <taxon>Archelosauria</taxon>
        <taxon>Archosauria</taxon>
        <taxon>Dinosauria</taxon>
        <taxon>Saurischia</taxon>
        <taxon>Theropoda</taxon>
        <taxon>Coelurosauria</taxon>
        <taxon>Aves</taxon>
        <taxon>Neognathae</taxon>
        <taxon>Neoaves</taxon>
        <taxon>Aequornithes</taxon>
        <taxon>Ciconiiformes</taxon>
        <taxon>Ciconiidae</taxon>
        <taxon>Mycteria</taxon>
    </lineage>
</organism>
<accession>A0AAN7MSN1</accession>
<evidence type="ECO:0000313" key="3">
    <source>
        <dbReference type="Proteomes" id="UP001333110"/>
    </source>
</evidence>
<evidence type="ECO:0000256" key="1">
    <source>
        <dbReference type="SAM" id="MobiDB-lite"/>
    </source>
</evidence>
<comment type="caution">
    <text evidence="2">The sequence shown here is derived from an EMBL/GenBank/DDBJ whole genome shotgun (WGS) entry which is preliminary data.</text>
</comment>
<dbReference type="Proteomes" id="UP001333110">
    <property type="component" value="Unassembled WGS sequence"/>
</dbReference>
<gene>
    <name evidence="2" type="ORF">QYF61_007333</name>
</gene>